<dbReference type="Proteomes" id="UP000552241">
    <property type="component" value="Unassembled WGS sequence"/>
</dbReference>
<evidence type="ECO:0000256" key="1">
    <source>
        <dbReference type="ARBA" id="ARBA00009353"/>
    </source>
</evidence>
<dbReference type="Pfam" id="PF01370">
    <property type="entry name" value="Epimerase"/>
    <property type="match status" value="1"/>
</dbReference>
<evidence type="ECO:0000259" key="3">
    <source>
        <dbReference type="Pfam" id="PF08338"/>
    </source>
</evidence>
<dbReference type="Gene3D" id="3.40.50.720">
    <property type="entry name" value="NAD(P)-binding Rossmann-like Domain"/>
    <property type="match status" value="1"/>
</dbReference>
<evidence type="ECO:0000313" key="4">
    <source>
        <dbReference type="EMBL" id="MBA5629442.1"/>
    </source>
</evidence>
<dbReference type="PANTHER" id="PTHR11092">
    <property type="entry name" value="SUGAR NUCLEOTIDE EPIMERASE RELATED"/>
    <property type="match status" value="1"/>
</dbReference>
<dbReference type="InterPro" id="IPR013549">
    <property type="entry name" value="DUF1731"/>
</dbReference>
<dbReference type="NCBIfam" id="TIGR01777">
    <property type="entry name" value="yfcH"/>
    <property type="match status" value="1"/>
</dbReference>
<evidence type="ECO:0000259" key="2">
    <source>
        <dbReference type="Pfam" id="PF01370"/>
    </source>
</evidence>
<name>A0A838ZRQ3_9FLAO</name>
<dbReference type="InterPro" id="IPR001509">
    <property type="entry name" value="Epimerase_deHydtase"/>
</dbReference>
<dbReference type="InterPro" id="IPR036291">
    <property type="entry name" value="NAD(P)-bd_dom_sf"/>
</dbReference>
<dbReference type="RefSeq" id="WP_182042997.1">
    <property type="nucleotide sequence ID" value="NZ_JACDZE010000001.1"/>
</dbReference>
<dbReference type="InterPro" id="IPR010099">
    <property type="entry name" value="SDR39U1"/>
</dbReference>
<reference evidence="4 5" key="1">
    <citation type="submission" date="2020-07" db="EMBL/GenBank/DDBJ databases">
        <title>Moheibacter lacus sp. nov., a member of the family Flavobacteriaceae isolated from freshwater lake sediment.</title>
        <authorList>
            <person name="Liu Y."/>
        </authorList>
    </citation>
    <scope>NUCLEOTIDE SEQUENCE [LARGE SCALE GENOMIC DNA]</scope>
    <source>
        <strain evidence="4 5">BDHS18</strain>
    </source>
</reference>
<gene>
    <name evidence="4" type="ORF">HU137_06605</name>
</gene>
<dbReference type="PANTHER" id="PTHR11092:SF0">
    <property type="entry name" value="EPIMERASE FAMILY PROTEIN SDR39U1"/>
    <property type="match status" value="1"/>
</dbReference>
<accession>A0A838ZRQ3</accession>
<dbReference type="AlphaFoldDB" id="A0A838ZRQ3"/>
<keyword evidence="5" id="KW-1185">Reference proteome</keyword>
<organism evidence="4 5">
    <name type="scientific">Moheibacter lacus</name>
    <dbReference type="NCBI Taxonomy" id="2745851"/>
    <lineage>
        <taxon>Bacteria</taxon>
        <taxon>Pseudomonadati</taxon>
        <taxon>Bacteroidota</taxon>
        <taxon>Flavobacteriia</taxon>
        <taxon>Flavobacteriales</taxon>
        <taxon>Weeksellaceae</taxon>
        <taxon>Moheibacter</taxon>
    </lineage>
</organism>
<feature type="domain" description="NAD-dependent epimerase/dehydratase" evidence="2">
    <location>
        <begin position="28"/>
        <end position="194"/>
    </location>
</feature>
<protein>
    <submittedName>
        <fullName evidence="4">TIGR01777 family protein</fullName>
    </submittedName>
</protein>
<comment type="caution">
    <text evidence="4">The sequence shown here is derived from an EMBL/GenBank/DDBJ whole genome shotgun (WGS) entry which is preliminary data.</text>
</comment>
<dbReference type="Pfam" id="PF08338">
    <property type="entry name" value="DUF1731"/>
    <property type="match status" value="1"/>
</dbReference>
<dbReference type="SUPFAM" id="SSF51735">
    <property type="entry name" value="NAD(P)-binding Rossmann-fold domains"/>
    <property type="match status" value="1"/>
</dbReference>
<dbReference type="EMBL" id="JACDZE010000001">
    <property type="protein sequence ID" value="MBA5629442.1"/>
    <property type="molecule type" value="Genomic_DNA"/>
</dbReference>
<feature type="domain" description="DUF1731" evidence="3">
    <location>
        <begin position="223"/>
        <end position="269"/>
    </location>
</feature>
<comment type="similarity">
    <text evidence="1">Belongs to the NAD(P)-dependent epimerase/dehydratase family. SDR39U1 subfamily.</text>
</comment>
<evidence type="ECO:0000313" key="5">
    <source>
        <dbReference type="Proteomes" id="UP000552241"/>
    </source>
</evidence>
<sequence length="271" mass="30520">MRSESYLELKKPGQFHWDPDEKKIDEAAFENLDAIIHLAGAPISKRWTKSYKKEVYDSRVESADLLFEFAKKLNSPVKKFITASGTNYYGTQTTDKIFTENDKHANDFLGKLCFDLENSAQKFEEIGASVSMVRTAAVLSKKGGMLKELMPIAKWNLLSALGSGKQILPWIHIDDLTDIYIQILENENLNGAYNASAPEFITQKEFVQKLTKAMDKKVIFPNVPSFMLKLILGEMSTILLKGSAISSEKIQKTGFDFKFKNSDAALKDLIT</sequence>
<proteinExistence type="inferred from homology"/>